<dbReference type="PANTHER" id="PTHR38790">
    <property type="entry name" value="2EXR DOMAIN-CONTAINING PROTEIN-RELATED"/>
    <property type="match status" value="1"/>
</dbReference>
<dbReference type="KEGG" id="pno:SNOG_13788"/>
<evidence type="ECO:0000256" key="1">
    <source>
        <dbReference type="SAM" id="MobiDB-lite"/>
    </source>
</evidence>
<dbReference type="Pfam" id="PF24864">
    <property type="entry name" value="DUF7730"/>
    <property type="match status" value="1"/>
</dbReference>
<evidence type="ECO:0000259" key="2">
    <source>
        <dbReference type="Pfam" id="PF24864"/>
    </source>
</evidence>
<dbReference type="AlphaFoldDB" id="Q0U376"/>
<dbReference type="VEuPathDB" id="FungiDB:JI435_137880"/>
<dbReference type="InterPro" id="IPR056632">
    <property type="entry name" value="DUF7730"/>
</dbReference>
<dbReference type="GeneID" id="5980913"/>
<accession>Q0U376</accession>
<dbReference type="RefSeq" id="XP_001803991.1">
    <property type="nucleotide sequence ID" value="XM_001803939.1"/>
</dbReference>
<feature type="region of interest" description="Disordered" evidence="1">
    <location>
        <begin position="63"/>
        <end position="139"/>
    </location>
</feature>
<name>Q0U376_PHANO</name>
<dbReference type="eggNOG" id="ENOG502R6B9">
    <property type="taxonomic scope" value="Eukaryota"/>
</dbReference>
<reference evidence="4" key="1">
    <citation type="journal article" date="2007" name="Plant Cell">
        <title>Dothideomycete-plant interactions illuminated by genome sequencing and EST analysis of the wheat pathogen Stagonospora nodorum.</title>
        <authorList>
            <person name="Hane J.K."/>
            <person name="Lowe R.G."/>
            <person name="Solomon P.S."/>
            <person name="Tan K.C."/>
            <person name="Schoch C.L."/>
            <person name="Spatafora J.W."/>
            <person name="Crous P.W."/>
            <person name="Kodira C."/>
            <person name="Birren B.W."/>
            <person name="Galagan J.E."/>
            <person name="Torriani S.F."/>
            <person name="McDonald B.A."/>
            <person name="Oliver R.P."/>
        </authorList>
    </citation>
    <scope>NUCLEOTIDE SEQUENCE [LARGE SCALE GENOMIC DNA]</scope>
    <source>
        <strain evidence="4">SN15 / ATCC MYA-4574 / FGSC 10173</strain>
    </source>
</reference>
<protein>
    <recommendedName>
        <fullName evidence="2">DUF7730 domain-containing protein</fullName>
    </recommendedName>
</protein>
<feature type="compositionally biased region" description="Basic and acidic residues" evidence="1">
    <location>
        <begin position="180"/>
        <end position="198"/>
    </location>
</feature>
<feature type="region of interest" description="Disordered" evidence="1">
    <location>
        <begin position="175"/>
        <end position="198"/>
    </location>
</feature>
<dbReference type="InParanoid" id="Q0U376"/>
<dbReference type="HOGENOM" id="CLU_479052_0_0_1"/>
<feature type="domain" description="DUF7730" evidence="2">
    <location>
        <begin position="228"/>
        <end position="478"/>
    </location>
</feature>
<dbReference type="Proteomes" id="UP000001055">
    <property type="component" value="Unassembled WGS sequence"/>
</dbReference>
<sequence length="569" mass="64150">MAVDGNWSHAALEQDQRTYGHYVHYELGPRGYTAVPSASRSSLSFKPQAATISVESPRMPVSVAMQPATCRQSEARPPTEPYASHRNGDRPSRASKMSACSSGTDYRKIRGYANRQQRSPTSPRSSSLSMHPSPDTPAASRSRVCLACSEPAASVTRFPKFPSVAFVTTKKPRPRPIAETFEKPASKHDHLPGGPSERRDIAASEASVLCFTFTSMPSQRSSNADTNPQLRSRLFGLPLELRQTIYSYLFPGGVHAYFRHDKLRLSACLQPDPYKYSSGAEHVVCPEPFEPPDSRYLLRLGSTWGPHWECEEAVMGVNQSPETSTGTELEMLHVCRRARQEVTAYITNIAVLHITGPETLQSLLEPAKSLVPQHVTDVVALTKRLSITLRLSTRTFDRVQEAVAGYSADVPVWLRFCQTHVQNLTKLREFQLWADHDRDWSWSRVNERAFLAPLETLAANSDLNIIVNLPKLHPKYESQDRHFTIYSTPPSFTITRRLRQSYYAFSRGDSDQLLVRFAQDFPTLYQHGVDDLEEVEQRERKMWENGEDYSYVGFMTTTTGRDGVTVQIF</sequence>
<gene>
    <name evidence="3" type="ORF">SNOG_13788</name>
</gene>
<proteinExistence type="predicted"/>
<dbReference type="EMBL" id="CH445352">
    <property type="protein sequence ID" value="EAT78812.1"/>
    <property type="molecule type" value="Genomic_DNA"/>
</dbReference>
<feature type="compositionally biased region" description="Low complexity" evidence="1">
    <location>
        <begin position="119"/>
        <end position="133"/>
    </location>
</feature>
<organism evidence="3 4">
    <name type="scientific">Phaeosphaeria nodorum (strain SN15 / ATCC MYA-4574 / FGSC 10173)</name>
    <name type="common">Glume blotch fungus</name>
    <name type="synonym">Parastagonospora nodorum</name>
    <dbReference type="NCBI Taxonomy" id="321614"/>
    <lineage>
        <taxon>Eukaryota</taxon>
        <taxon>Fungi</taxon>
        <taxon>Dikarya</taxon>
        <taxon>Ascomycota</taxon>
        <taxon>Pezizomycotina</taxon>
        <taxon>Dothideomycetes</taxon>
        <taxon>Pleosporomycetidae</taxon>
        <taxon>Pleosporales</taxon>
        <taxon>Pleosporineae</taxon>
        <taxon>Phaeosphaeriaceae</taxon>
        <taxon>Parastagonospora</taxon>
    </lineage>
</organism>
<evidence type="ECO:0000313" key="4">
    <source>
        <dbReference type="Proteomes" id="UP000001055"/>
    </source>
</evidence>
<evidence type="ECO:0000313" key="3">
    <source>
        <dbReference type="EMBL" id="EAT78812.1"/>
    </source>
</evidence>